<accession>R9PH06</accession>
<dbReference type="EMBL" id="DF238808">
    <property type="protein sequence ID" value="GAC97355.1"/>
    <property type="molecule type" value="Genomic_DNA"/>
</dbReference>
<dbReference type="AlphaFoldDB" id="R9PH06"/>
<evidence type="ECO:0000313" key="1">
    <source>
        <dbReference type="EMBL" id="GAC97355.1"/>
    </source>
</evidence>
<organism evidence="1 2">
    <name type="scientific">Pseudozyma hubeiensis (strain SY62)</name>
    <name type="common">Yeast</name>
    <dbReference type="NCBI Taxonomy" id="1305764"/>
    <lineage>
        <taxon>Eukaryota</taxon>
        <taxon>Fungi</taxon>
        <taxon>Dikarya</taxon>
        <taxon>Basidiomycota</taxon>
        <taxon>Ustilaginomycotina</taxon>
        <taxon>Ustilaginomycetes</taxon>
        <taxon>Ustilaginales</taxon>
        <taxon>Ustilaginaceae</taxon>
        <taxon>Pseudozyma</taxon>
    </lineage>
</organism>
<protein>
    <submittedName>
        <fullName evidence="1">Glycerol-3-phosphate dehydrogenase</fullName>
    </submittedName>
</protein>
<evidence type="ECO:0000313" key="2">
    <source>
        <dbReference type="Proteomes" id="UP000014071"/>
    </source>
</evidence>
<proteinExistence type="predicted"/>
<reference evidence="2" key="1">
    <citation type="journal article" date="2013" name="Genome Announc.">
        <title>Draft genome sequence of the basidiomycetous yeast-like fungus Pseudozyma hubeiensis SY62, which produces an abundant amount of the biosurfactant mannosylerythritol lipids.</title>
        <authorList>
            <person name="Konishi M."/>
            <person name="Hatada Y."/>
            <person name="Horiuchi J."/>
        </authorList>
    </citation>
    <scope>NUCLEOTIDE SEQUENCE [LARGE SCALE GENOMIC DNA]</scope>
    <source>
        <strain evidence="2">SY62</strain>
    </source>
</reference>
<name>R9PH06_PSEHS</name>
<keyword evidence="2" id="KW-1185">Reference proteome</keyword>
<dbReference type="Proteomes" id="UP000014071">
    <property type="component" value="Unassembled WGS sequence"/>
</dbReference>
<gene>
    <name evidence="1" type="ORF">PHSY_004940</name>
</gene>
<dbReference type="RefSeq" id="XP_012190942.1">
    <property type="nucleotide sequence ID" value="XM_012335552.1"/>
</dbReference>
<dbReference type="GeneID" id="24110221"/>
<dbReference type="HOGENOM" id="CLU_2122147_0_0_1"/>
<sequence length="114" mass="12842">MQKEDADDDASRQNEARFLRAWQNSAAERALADEGLRMGDRFQLHSPPTFDFSVSGMQNPKSPSHWNSAPYFGCGVDLQKAKTGSRGAQASRFSWARQIALRSYYYYNIVCPSA</sequence>